<evidence type="ECO:0000313" key="2">
    <source>
        <dbReference type="EMBL" id="ADI16067.1"/>
    </source>
</evidence>
<dbReference type="PROSITE" id="PS50206">
    <property type="entry name" value="RHODANESE_3"/>
    <property type="match status" value="1"/>
</dbReference>
<organism evidence="2 3">
    <name type="scientific">Truepera radiovictrix (strain DSM 17093 / CIP 108686 / LMG 22925 / RQ-24)</name>
    <dbReference type="NCBI Taxonomy" id="649638"/>
    <lineage>
        <taxon>Bacteria</taxon>
        <taxon>Thermotogati</taxon>
        <taxon>Deinococcota</taxon>
        <taxon>Deinococci</taxon>
        <taxon>Trueperales</taxon>
        <taxon>Trueperaceae</taxon>
        <taxon>Truepera</taxon>
    </lineage>
</organism>
<evidence type="ECO:0000313" key="3">
    <source>
        <dbReference type="Proteomes" id="UP000000379"/>
    </source>
</evidence>
<dbReference type="CDD" id="cd00158">
    <property type="entry name" value="RHOD"/>
    <property type="match status" value="1"/>
</dbReference>
<sequence>MAEDTTPEISVHEAQRRIQEGALLLDVREQNEFDELRIPGAQLLPLSELTARVDDLPKDRPIVAQCRSGKRSAKATDFLREQGFDAVNMEGGILAWRDEGLPVEEG</sequence>
<reference evidence="2 3" key="2">
    <citation type="journal article" date="2011" name="Stand. Genomic Sci.">
        <title>Complete genome sequence of Truepera radiovictrix type strain (RQ-24).</title>
        <authorList>
            <person name="Ivanova N."/>
            <person name="Rohde C."/>
            <person name="Munk C."/>
            <person name="Nolan M."/>
            <person name="Lucas S."/>
            <person name="Del Rio T.G."/>
            <person name="Tice H."/>
            <person name="Deshpande S."/>
            <person name="Cheng J.F."/>
            <person name="Tapia R."/>
            <person name="Han C."/>
            <person name="Goodwin L."/>
            <person name="Pitluck S."/>
            <person name="Liolios K."/>
            <person name="Mavromatis K."/>
            <person name="Mikhailova N."/>
            <person name="Pati A."/>
            <person name="Chen A."/>
            <person name="Palaniappan K."/>
            <person name="Land M."/>
            <person name="Hauser L."/>
            <person name="Chang Y.J."/>
            <person name="Jeffries C.D."/>
            <person name="Brambilla E."/>
            <person name="Rohde M."/>
            <person name="Goker M."/>
            <person name="Tindall B.J."/>
            <person name="Woyke T."/>
            <person name="Bristow J."/>
            <person name="Eisen J.A."/>
            <person name="Markowitz V."/>
            <person name="Hugenholtz P."/>
            <person name="Kyrpides N.C."/>
            <person name="Klenk H.P."/>
            <person name="Lapidus A."/>
        </authorList>
    </citation>
    <scope>NUCLEOTIDE SEQUENCE [LARGE SCALE GENOMIC DNA]</scope>
    <source>
        <strain evidence="3">DSM 17093 / CIP 108686 / LMG 22925 / RQ-24</strain>
    </source>
</reference>
<dbReference type="AlphaFoldDB" id="D7CWB7"/>
<feature type="domain" description="Rhodanese" evidence="1">
    <location>
        <begin position="18"/>
        <end position="105"/>
    </location>
</feature>
<name>D7CWB7_TRURR</name>
<dbReference type="OrthoDB" id="9800872at2"/>
<accession>D7CWB7</accession>
<evidence type="ECO:0000259" key="1">
    <source>
        <dbReference type="PROSITE" id="PS50206"/>
    </source>
</evidence>
<gene>
    <name evidence="2" type="ordered locus">Trad_2973</name>
</gene>
<dbReference type="HOGENOM" id="CLU_089574_13_0_0"/>
<dbReference type="Gene3D" id="3.40.250.10">
    <property type="entry name" value="Rhodanese-like domain"/>
    <property type="match status" value="1"/>
</dbReference>
<proteinExistence type="predicted"/>
<dbReference type="SUPFAM" id="SSF52821">
    <property type="entry name" value="Rhodanese/Cell cycle control phosphatase"/>
    <property type="match status" value="1"/>
</dbReference>
<dbReference type="InterPro" id="IPR050229">
    <property type="entry name" value="GlpE_sulfurtransferase"/>
</dbReference>
<dbReference type="PANTHER" id="PTHR43031">
    <property type="entry name" value="FAD-DEPENDENT OXIDOREDUCTASE"/>
    <property type="match status" value="1"/>
</dbReference>
<dbReference type="RefSeq" id="WP_013179426.1">
    <property type="nucleotide sequence ID" value="NC_014221.1"/>
</dbReference>
<dbReference type="STRING" id="649638.Trad_2973"/>
<dbReference type="eggNOG" id="COG0607">
    <property type="taxonomic scope" value="Bacteria"/>
</dbReference>
<protein>
    <submittedName>
        <fullName evidence="2">Rhodanese domain protein</fullName>
    </submittedName>
</protein>
<dbReference type="InterPro" id="IPR036873">
    <property type="entry name" value="Rhodanese-like_dom_sf"/>
</dbReference>
<dbReference type="EMBL" id="CP002049">
    <property type="protein sequence ID" value="ADI16067.1"/>
    <property type="molecule type" value="Genomic_DNA"/>
</dbReference>
<keyword evidence="3" id="KW-1185">Reference proteome</keyword>
<dbReference type="Proteomes" id="UP000000379">
    <property type="component" value="Chromosome"/>
</dbReference>
<dbReference type="KEGG" id="tra:Trad_2973"/>
<dbReference type="SMART" id="SM00450">
    <property type="entry name" value="RHOD"/>
    <property type="match status" value="1"/>
</dbReference>
<dbReference type="InterPro" id="IPR001763">
    <property type="entry name" value="Rhodanese-like_dom"/>
</dbReference>
<reference evidence="3" key="1">
    <citation type="submission" date="2010-05" db="EMBL/GenBank/DDBJ databases">
        <title>The complete genome of Truepera radiovictris DSM 17093.</title>
        <authorList>
            <consortium name="US DOE Joint Genome Institute (JGI-PGF)"/>
            <person name="Lucas S."/>
            <person name="Copeland A."/>
            <person name="Lapidus A."/>
            <person name="Glavina del Rio T."/>
            <person name="Dalin E."/>
            <person name="Tice H."/>
            <person name="Bruce D."/>
            <person name="Goodwin L."/>
            <person name="Pitluck S."/>
            <person name="Kyrpides N."/>
            <person name="Mavromatis K."/>
            <person name="Ovchinnikova G."/>
            <person name="Munk A.C."/>
            <person name="Detter J.C."/>
            <person name="Han C."/>
            <person name="Tapia R."/>
            <person name="Land M."/>
            <person name="Hauser L."/>
            <person name="Markowitz V."/>
            <person name="Cheng J.-F."/>
            <person name="Hugenholtz P."/>
            <person name="Woyke T."/>
            <person name="Wu D."/>
            <person name="Tindall B."/>
            <person name="Pomrenke H.G."/>
            <person name="Brambilla E."/>
            <person name="Klenk H.-P."/>
            <person name="Eisen J.A."/>
        </authorList>
    </citation>
    <scope>NUCLEOTIDE SEQUENCE [LARGE SCALE GENOMIC DNA]</scope>
    <source>
        <strain evidence="3">DSM 17093 / CIP 108686 / LMG 22925 / RQ-24</strain>
    </source>
</reference>
<dbReference type="PANTHER" id="PTHR43031:SF1">
    <property type="entry name" value="PYRIDINE NUCLEOTIDE-DISULPHIDE OXIDOREDUCTASE"/>
    <property type="match status" value="1"/>
</dbReference>
<dbReference type="Pfam" id="PF00581">
    <property type="entry name" value="Rhodanese"/>
    <property type="match status" value="1"/>
</dbReference>